<dbReference type="PROSITE" id="PS51192">
    <property type="entry name" value="HELICASE_ATP_BIND_1"/>
    <property type="match status" value="1"/>
</dbReference>
<dbReference type="EMBL" id="JACJQY010000060">
    <property type="protein sequence ID" value="MBD2319677.1"/>
    <property type="molecule type" value="Genomic_DNA"/>
</dbReference>
<evidence type="ECO:0000259" key="2">
    <source>
        <dbReference type="PROSITE" id="PS51192"/>
    </source>
</evidence>
<dbReference type="GO" id="GO:0004386">
    <property type="term" value="F:helicase activity"/>
    <property type="evidence" value="ECO:0007669"/>
    <property type="project" value="UniProtKB-KW"/>
</dbReference>
<name>A0ABR8CG13_9CYAN</name>
<dbReference type="InterPro" id="IPR049730">
    <property type="entry name" value="SNF2/RAD54-like_C"/>
</dbReference>
<dbReference type="PANTHER" id="PTHR45766:SF6">
    <property type="entry name" value="SWI_SNF-RELATED MATRIX-ASSOCIATED ACTIN-DEPENDENT REGULATOR OF CHROMATIN SUBFAMILY A-LIKE PROTEIN 1"/>
    <property type="match status" value="1"/>
</dbReference>
<proteinExistence type="predicted"/>
<dbReference type="InterPro" id="IPR027417">
    <property type="entry name" value="P-loop_NTPase"/>
</dbReference>
<dbReference type="PROSITE" id="PS51194">
    <property type="entry name" value="HELICASE_CTER"/>
    <property type="match status" value="1"/>
</dbReference>
<dbReference type="PANTHER" id="PTHR45766">
    <property type="entry name" value="DNA ANNEALING HELICASE AND ENDONUCLEASE ZRANB3 FAMILY MEMBER"/>
    <property type="match status" value="1"/>
</dbReference>
<sequence length="1146" mass="132149">MILDNENQNLKVHEWIKEYTEEGTIDIVTGYFTVGALAYLSQQVNQKITKFRLVLGDIVNLDQVDDRPLDLLNENITIEAALNLSRLAQEAVDFLKQDKVKAKTLEPNFCHAKCYLFEPSEKNDRNKYFISGSSNLTEAGIGLKQTNNLELNIAETGNNSQYKELVEWFETLWHKPQAHKEKTILAKDGTSKKIDFKQYLIEAIAKIFIEYSPRDIYYKILFELFGNQILEIENDPEFNRQVGRLENTAVFNALYDFQKKGVLSLIRMLQKYDGAILADAVGLGKTWSALAVMKFFQMQGREVILLCPKKLEDNWNRYKENQESKFESDKLKFFMRFHTDMSSSRLESYSDRADKFFRDDKPKLIVIDESHNLRNDKANRYKFLVEQILQKNQDVKVLLISATPINNSLNDARNQFKLMVQGDVHGYDAKLGVRNIDYSFKQAQTMFNEWRKDDNPKIGDFIKKLSGNDFFRLTDSLLVARTRKMVESQETDLIFPVKNKPVNLFVTPHQLGNFETFEELFEHFPPMLSGYQPAFYLDDGLDNKSGVKKDVLKDEKLRDRFLVKMIYILMVKRLESSWFSFYSTVEKIKDHHQNALDKIKAYQANKAKPVTLENDAVNLDDDQNDDEFTEAVEQYTLGKKRPISIAEIDRVGNLDKFKEDLKKDLDALDKLSVNLQKFAVKLDKEIAPTSKKSERLKSCDDKLKALIAEIVKKRKSGINNHNPKVVIFTVYRDTAVYLFEQLQARGFEKIAIASGTGSYSDDSDSFGCGSRHKQSMEAILERFAPYTKLFCEKEWAFDTDKQGLDAFAEWQEWIKENHADTHQKLTKPIDILIATDALSEGQNLQDADMVINYDIHWNPVRIIQRMGRIDRLGSPNEQIFGINFWPSDNINSYLNLQGRIEQRMAAMKLAGSEVDHQFSDSFAKMAHDEDFDRKMNDRMMEQMLITWDDIEVSDQGLGFDSLSLERYRQDLLAEFNRDKDKYRQMPKGVYSGFGGDAESNSGLVALLGYPTKPPKNLDHQYQVFDLIYIDKSGKLVLNNQKEVLDFLTINKDKERFVPDVVDRGDEVAIAELVTALKSWLSSQSVQTEVMADGTTKETMGTAVRDLFGKIKKGNQMALDFVKQDGNVDQKFQVDKFDLVAWVLVSK</sequence>
<dbReference type="CDD" id="cd18793">
    <property type="entry name" value="SF2_C_SNF"/>
    <property type="match status" value="1"/>
</dbReference>
<evidence type="ECO:0000313" key="5">
    <source>
        <dbReference type="Proteomes" id="UP000618445"/>
    </source>
</evidence>
<dbReference type="SMART" id="SM00490">
    <property type="entry name" value="HELICc"/>
    <property type="match status" value="1"/>
</dbReference>
<keyword evidence="4" id="KW-0347">Helicase</keyword>
<dbReference type="Gene3D" id="3.40.50.10810">
    <property type="entry name" value="Tandem AAA-ATPase domain"/>
    <property type="match status" value="1"/>
</dbReference>
<keyword evidence="5" id="KW-1185">Reference proteome</keyword>
<organism evidence="4 5">
    <name type="scientific">Phormidium tenue FACHB-1050</name>
    <dbReference type="NCBI Taxonomy" id="2692857"/>
    <lineage>
        <taxon>Bacteria</taxon>
        <taxon>Bacillati</taxon>
        <taxon>Cyanobacteriota</taxon>
        <taxon>Cyanophyceae</taxon>
        <taxon>Oscillatoriophycideae</taxon>
        <taxon>Oscillatoriales</taxon>
        <taxon>Oscillatoriaceae</taxon>
        <taxon>Phormidium</taxon>
    </lineage>
</organism>
<dbReference type="Gene3D" id="3.40.50.300">
    <property type="entry name" value="P-loop containing nucleotide triphosphate hydrolases"/>
    <property type="match status" value="1"/>
</dbReference>
<dbReference type="SMART" id="SM00487">
    <property type="entry name" value="DEXDc"/>
    <property type="match status" value="1"/>
</dbReference>
<evidence type="ECO:0000256" key="1">
    <source>
        <dbReference type="ARBA" id="ARBA00022801"/>
    </source>
</evidence>
<dbReference type="Proteomes" id="UP000618445">
    <property type="component" value="Unassembled WGS sequence"/>
</dbReference>
<dbReference type="InterPro" id="IPR001650">
    <property type="entry name" value="Helicase_C-like"/>
</dbReference>
<dbReference type="Pfam" id="PF00271">
    <property type="entry name" value="Helicase_C"/>
    <property type="match status" value="1"/>
</dbReference>
<protein>
    <submittedName>
        <fullName evidence="4">DEAD/DEAH box helicase family protein</fullName>
    </submittedName>
</protein>
<dbReference type="InterPro" id="IPR014001">
    <property type="entry name" value="Helicase_ATP-bd"/>
</dbReference>
<keyword evidence="4" id="KW-0547">Nucleotide-binding</keyword>
<comment type="caution">
    <text evidence="4">The sequence shown here is derived from an EMBL/GenBank/DDBJ whole genome shotgun (WGS) entry which is preliminary data.</text>
</comment>
<evidence type="ECO:0000313" key="4">
    <source>
        <dbReference type="EMBL" id="MBD2319677.1"/>
    </source>
</evidence>
<keyword evidence="4" id="KW-0067">ATP-binding</keyword>
<dbReference type="InterPro" id="IPR038718">
    <property type="entry name" value="SNF2-like_sf"/>
</dbReference>
<dbReference type="Gene3D" id="3.30.870.10">
    <property type="entry name" value="Endonuclease Chain A"/>
    <property type="match status" value="1"/>
</dbReference>
<feature type="domain" description="Helicase ATP-binding" evidence="2">
    <location>
        <begin position="266"/>
        <end position="422"/>
    </location>
</feature>
<dbReference type="RefSeq" id="WP_190581919.1">
    <property type="nucleotide sequence ID" value="NZ_CAWPQU010000057.1"/>
</dbReference>
<keyword evidence="1" id="KW-0378">Hydrolase</keyword>
<dbReference type="InterPro" id="IPR000330">
    <property type="entry name" value="SNF2_N"/>
</dbReference>
<gene>
    <name evidence="4" type="ORF">H6G05_22920</name>
</gene>
<feature type="domain" description="Helicase C-terminal" evidence="3">
    <location>
        <begin position="702"/>
        <end position="922"/>
    </location>
</feature>
<evidence type="ECO:0000259" key="3">
    <source>
        <dbReference type="PROSITE" id="PS51194"/>
    </source>
</evidence>
<accession>A0ABR8CG13</accession>
<dbReference type="Pfam" id="PF00176">
    <property type="entry name" value="SNF2-rel_dom"/>
    <property type="match status" value="1"/>
</dbReference>
<dbReference type="SUPFAM" id="SSF52540">
    <property type="entry name" value="P-loop containing nucleoside triphosphate hydrolases"/>
    <property type="match status" value="1"/>
</dbReference>
<reference evidence="4 5" key="1">
    <citation type="journal article" date="2020" name="ISME J.">
        <title>Comparative genomics reveals insights into cyanobacterial evolution and habitat adaptation.</title>
        <authorList>
            <person name="Chen M.Y."/>
            <person name="Teng W.K."/>
            <person name="Zhao L."/>
            <person name="Hu C.X."/>
            <person name="Zhou Y.K."/>
            <person name="Han B.P."/>
            <person name="Song L.R."/>
            <person name="Shu W.S."/>
        </authorList>
    </citation>
    <scope>NUCLEOTIDE SEQUENCE [LARGE SCALE GENOMIC DNA]</scope>
    <source>
        <strain evidence="4 5">FACHB-1050</strain>
    </source>
</reference>